<evidence type="ECO:0000256" key="4">
    <source>
        <dbReference type="ARBA" id="ARBA00023136"/>
    </source>
</evidence>
<feature type="transmembrane region" description="Helical" evidence="5">
    <location>
        <begin position="376"/>
        <end position="399"/>
    </location>
</feature>
<evidence type="ECO:0000256" key="1">
    <source>
        <dbReference type="ARBA" id="ARBA00004141"/>
    </source>
</evidence>
<evidence type="ECO:0000256" key="3">
    <source>
        <dbReference type="ARBA" id="ARBA00022989"/>
    </source>
</evidence>
<dbReference type="RefSeq" id="WP_113849512.1">
    <property type="nucleotide sequence ID" value="NZ_CP050485.1"/>
</dbReference>
<feature type="transmembrane region" description="Helical" evidence="5">
    <location>
        <begin position="440"/>
        <end position="459"/>
    </location>
</feature>
<accession>A0AAE7T0I7</accession>
<feature type="transmembrane region" description="Helical" evidence="5">
    <location>
        <begin position="285"/>
        <end position="303"/>
    </location>
</feature>
<feature type="transmembrane region" description="Helical" evidence="5">
    <location>
        <begin position="41"/>
        <end position="63"/>
    </location>
</feature>
<reference evidence="6 7" key="1">
    <citation type="submission" date="2020-03" db="EMBL/GenBank/DDBJ databases">
        <title>Characterization of ganglioside-mimicking enterococci.</title>
        <authorList>
            <person name="Patry R.T."/>
            <person name="Nothaft H."/>
            <person name="Bridger R."/>
            <person name="Shajahan A."/>
            <person name="Huynh S."/>
            <person name="Sanchez S."/>
            <person name="Azadi P."/>
            <person name="Cooper K."/>
            <person name="Miller W.G."/>
            <person name="Parker C.T."/>
            <person name="Wells L."/>
            <person name="Szymanski C.M."/>
        </authorList>
    </citation>
    <scope>NUCLEOTIDE SEQUENCE [LARGE SCALE GENOMIC DNA]</scope>
    <source>
        <strain evidence="6 7">EGM181</strain>
    </source>
</reference>
<feature type="transmembrane region" description="Helical" evidence="5">
    <location>
        <begin position="84"/>
        <end position="106"/>
    </location>
</feature>
<keyword evidence="3 5" id="KW-1133">Transmembrane helix</keyword>
<comment type="subcellular location">
    <subcellularLocation>
        <location evidence="1">Membrane</location>
        <topology evidence="1">Multi-pass membrane protein</topology>
    </subcellularLocation>
</comment>
<gene>
    <name evidence="6" type="ORF">EGM181_12105</name>
</gene>
<dbReference type="InterPro" id="IPR002797">
    <property type="entry name" value="Polysacc_synth"/>
</dbReference>
<feature type="transmembrane region" description="Helical" evidence="5">
    <location>
        <begin position="215"/>
        <end position="240"/>
    </location>
</feature>
<dbReference type="PANTHER" id="PTHR43424:SF1">
    <property type="entry name" value="LOCUS PUTATIVE PROTEIN 1-RELATED"/>
    <property type="match status" value="1"/>
</dbReference>
<dbReference type="InterPro" id="IPR052556">
    <property type="entry name" value="PolySynth_Transporter"/>
</dbReference>
<dbReference type="AlphaFoldDB" id="A0AAE7T0I7"/>
<evidence type="ECO:0000256" key="2">
    <source>
        <dbReference type="ARBA" id="ARBA00022692"/>
    </source>
</evidence>
<keyword evidence="4 5" id="KW-0472">Membrane</keyword>
<feature type="transmembrane region" description="Helical" evidence="5">
    <location>
        <begin position="351"/>
        <end position="370"/>
    </location>
</feature>
<protein>
    <submittedName>
        <fullName evidence="6">Oligosaccharide flippase family protein</fullName>
    </submittedName>
</protein>
<keyword evidence="2 5" id="KW-0812">Transmembrane</keyword>
<proteinExistence type="predicted"/>
<evidence type="ECO:0000256" key="5">
    <source>
        <dbReference type="SAM" id="Phobius"/>
    </source>
</evidence>
<dbReference type="GO" id="GO:0016020">
    <property type="term" value="C:membrane"/>
    <property type="evidence" value="ECO:0007669"/>
    <property type="project" value="UniProtKB-SubCell"/>
</dbReference>
<feature type="transmembrane region" description="Helical" evidence="5">
    <location>
        <begin position="246"/>
        <end position="264"/>
    </location>
</feature>
<feature type="transmembrane region" description="Helical" evidence="5">
    <location>
        <begin position="112"/>
        <end position="133"/>
    </location>
</feature>
<name>A0AAE7T0I7_ENTGA</name>
<evidence type="ECO:0000313" key="6">
    <source>
        <dbReference type="EMBL" id="QOG27950.1"/>
    </source>
</evidence>
<feature type="transmembrane region" description="Helical" evidence="5">
    <location>
        <begin position="164"/>
        <end position="186"/>
    </location>
</feature>
<dbReference type="EMBL" id="CP050485">
    <property type="protein sequence ID" value="QOG27950.1"/>
    <property type="molecule type" value="Genomic_DNA"/>
</dbReference>
<sequence>MSTLKKNFFYQSLFQLVKILIPIITIPIISKALGPGGIGAYNYTFSIVQYFVLFAGLGVATYGNREIAISWQKKENFSKTFLEIFIFKAVIAILLVAIYFILILFLPYKIIFLIQGINIISVIFDVSWFFMGIEDFKKTSIVSLSIQIVNFVLIIIFIKTPDDLGMYTFFQSMSNLLSQFFILAFLKDYIRIEKIKFSDCFKHVKGSIKFFIPQIAIMFYTNINKTLLGVFLGTTAVGFYTNSLQINNVFITVITTLDIVLLPHMSSLFAKDNIDQIIKLIRKTINLQLFFSIPIMFGILTVFDKLVPWFFGESFLFINKVIPLFSVLVVIIPLGMSVSRQYLMPIGEINVYNKSVLIGAVINILFNVLLIPSIGFFGVVVSNILAEAFVTLVRVLSFCKSTKFKFDFKKIGIYFISGVIMCAFTRYLTNSLKATMITNAIQVVIAVPIYFALTSLFRANPLFSYVNARKIDKNPNNE</sequence>
<organism evidence="6 7">
    <name type="scientific">Enterococcus gallinarum</name>
    <dbReference type="NCBI Taxonomy" id="1353"/>
    <lineage>
        <taxon>Bacteria</taxon>
        <taxon>Bacillati</taxon>
        <taxon>Bacillota</taxon>
        <taxon>Bacilli</taxon>
        <taxon>Lactobacillales</taxon>
        <taxon>Enterococcaceae</taxon>
        <taxon>Enterococcus</taxon>
    </lineage>
</organism>
<dbReference type="Proteomes" id="UP000516696">
    <property type="component" value="Chromosome"/>
</dbReference>
<feature type="transmembrane region" description="Helical" evidence="5">
    <location>
        <begin position="12"/>
        <end position="29"/>
    </location>
</feature>
<feature type="transmembrane region" description="Helical" evidence="5">
    <location>
        <begin position="411"/>
        <end position="428"/>
    </location>
</feature>
<dbReference type="Pfam" id="PF01943">
    <property type="entry name" value="Polysacc_synt"/>
    <property type="match status" value="1"/>
</dbReference>
<evidence type="ECO:0000313" key="7">
    <source>
        <dbReference type="Proteomes" id="UP000516696"/>
    </source>
</evidence>
<dbReference type="PANTHER" id="PTHR43424">
    <property type="entry name" value="LOCUS PUTATIVE PROTEIN 1-RELATED"/>
    <property type="match status" value="1"/>
</dbReference>
<feature type="transmembrane region" description="Helical" evidence="5">
    <location>
        <begin position="140"/>
        <end position="158"/>
    </location>
</feature>
<feature type="transmembrane region" description="Helical" evidence="5">
    <location>
        <begin position="315"/>
        <end position="339"/>
    </location>
</feature>